<dbReference type="EMBL" id="CAAKMV010000088">
    <property type="protein sequence ID" value="VIO54301.1"/>
    <property type="molecule type" value="Genomic_DNA"/>
</dbReference>
<proteinExistence type="predicted"/>
<gene>
    <name evidence="1" type="ORF">FUG_LOCUS114846</name>
</gene>
<sequence>MGADPTVKFTVRPDGRIVTHEPTLTLQYDKWAEEMQTLSVPGEHLPRYAIKRVTKFGGARGHKFEVYSTTDRVQKVACIKHHSMPPRIQINMVRADHKLKIKTHDSSRQYDAAGGLGRLYWKSTDMKACWKLKNNKGLVLLVTIDEARTGGILSIYKKNLEKEVIEELLAVGVAQIEDYNRISRASKKSVGTTT</sequence>
<accession>A0A4E9EBL6</accession>
<evidence type="ECO:0000313" key="1">
    <source>
        <dbReference type="EMBL" id="VIO54301.1"/>
    </source>
</evidence>
<reference evidence="1" key="1">
    <citation type="submission" date="2019-04" db="EMBL/GenBank/DDBJ databases">
        <authorList>
            <person name="Melise S."/>
            <person name="Noan J."/>
            <person name="Okalmin O."/>
        </authorList>
    </citation>
    <scope>NUCLEOTIDE SEQUENCE</scope>
    <source>
        <strain evidence="1">FN9</strain>
    </source>
</reference>
<protein>
    <submittedName>
        <fullName evidence="1">Uncharacterized protein</fullName>
    </submittedName>
</protein>
<name>A0A4E9EBL6_GIBZA</name>
<organism evidence="1">
    <name type="scientific">Gibberella zeae</name>
    <name type="common">Wheat head blight fungus</name>
    <name type="synonym">Fusarium graminearum</name>
    <dbReference type="NCBI Taxonomy" id="5518"/>
    <lineage>
        <taxon>Eukaryota</taxon>
        <taxon>Fungi</taxon>
        <taxon>Dikarya</taxon>
        <taxon>Ascomycota</taxon>
        <taxon>Pezizomycotina</taxon>
        <taxon>Sordariomycetes</taxon>
        <taxon>Hypocreomycetidae</taxon>
        <taxon>Hypocreales</taxon>
        <taxon>Nectriaceae</taxon>
        <taxon>Fusarium</taxon>
    </lineage>
</organism>
<dbReference type="AlphaFoldDB" id="A0A4E9EBL6"/>